<protein>
    <submittedName>
        <fullName evidence="2">Uncharacterized protein</fullName>
    </submittedName>
</protein>
<feature type="compositionally biased region" description="Basic and acidic residues" evidence="1">
    <location>
        <begin position="1247"/>
        <end position="1256"/>
    </location>
</feature>
<sequence>MMNNKVIHIHTVRNSYPAVRGVKENVKFKSLKNVRQSNKTYRASGGKFKGKIGLIKQMAQDPALCIKKDFMGVRNNANRSEVLNQNVEVPKSCAEDAVGINNFLNSLPNSIDFSKKMEQDAIEFWKSKKDIKGFGDFLSVLTAPGSNNQAIQKVKLALVMTQKLHDSYAENDTSNIDAVKKNVKFLVDNVNKYKLGFNSPIAGSSRKGFKALKSFDKFMDGISDAAKLKGLDYNKEIHIMVMNEIKSLPDSHLRDVLHKEWENGPFRESIRVFEKMENVINSTSGFLRADALFSHHPIKLDLFKDYLKRTPQAKAGENPASDRGANQALHAASFTRPREQFATTLSKAKSNAALVQSSEPRSQEGVRPSIEPYIGPNRTGRTGAAEFKRYWQSAKLTNPNSHVRAGENPASDRGANQALHAASFTRPREQFATTLSKAKSNAALVQSSEPRSQEGVRPSIEPYIGPNRTGRTGAAEFKRYWQSAKLTNPNSHVRAGENPASDRGANQALHAASFTRPREQFATTLSKAKSNAALVQSSEPRSQEGVRPSIEPYIGPNRTGRTGAAEFKRYWQSAKLTNPNSHVRAGENPASDRGANQALHAASFTRPREQFATTLSKAKSNAALVQSSEPRSQEGVRPSIEPYIGPNRTGRTGAAEFKRYWQSAKLTNPNSHVRAGENPASDRGANQALHAASFTRPREQFATTLSKAKSNAALVQSSEPRSQEGVRPSIEPYIGPNRTGRTGAAEFKRYWQSAKLTNPNSHVRAGENPASDRGANQALHAASFTRPREQFATTLSKAKSNAALVQSSEPRSQEGVRPSIEPYIGPNRTGRTGAAEFKRYWQSAKLTNPNSHVRAGENPASDRGANQALHAASFTRPREQFATTLSKAKSNAALVQSSEPRSQEGVRPSIEPYIGPNRTGRTGAAEFKRYWQSAKLTNPNSHVRAGENPASDRGANQALHAASFTRPREQFATTLSKAKSNAALVQSSEPRSQEGVRPSIEPYIGPNRTGRTGAAEFKRYWQSAKLTNPNSHVRAGENPASDRGANQALHAASFTRPREQFATTLSKAKSNAALVQSSEPRSQEGVRPSIEPYIGPNRTGRTGAAEFKRYWQSANKTIAETDTQAGRYEKALQTRSNPAGGENPGERDGSRGNMKAHNVFDTQPQKTTAAPAQAMRQQPSSMDAAVISTQKSNTYMGPHRTGRTGAADFKKYASNSDASTVGHALNGPGSIGRDAEPLAKAASSSTIEKRAVDKTDAATPVASGVEHAARVSQHKARVEPETMKVETTDDVLAADSASDISAAREPSLANRHQVASSGENKTVTAAGNAPYKGPFWTGRQGATAKQSYINTDGVTKK</sequence>
<reference evidence="2 3" key="1">
    <citation type="submission" date="2021-08" db="EMBL/GenBank/DDBJ databases">
        <title>Culture and genomic analysis of Symbiopectobacterium purcellii sp. nov. gen. nov., isolated from the leafhopper Empoasca decipiens.</title>
        <authorList>
            <person name="Nadal-Jimenez P."/>
            <person name="Siozios S."/>
            <person name="Halliday N."/>
            <person name="Camara M."/>
            <person name="Hurst G.D.D."/>
        </authorList>
    </citation>
    <scope>NUCLEOTIDE SEQUENCE [LARGE SCALE GENOMIC DNA]</scope>
    <source>
        <strain evidence="2 3">SyEd1</strain>
    </source>
</reference>
<feature type="region of interest" description="Disordered" evidence="1">
    <location>
        <begin position="1070"/>
        <end position="1101"/>
    </location>
</feature>
<evidence type="ECO:0000313" key="2">
    <source>
        <dbReference type="EMBL" id="QZN94799.1"/>
    </source>
</evidence>
<dbReference type="RefSeq" id="WP_222157912.1">
    <property type="nucleotide sequence ID" value="NZ_CP081864.1"/>
</dbReference>
<feature type="region of interest" description="Disordered" evidence="1">
    <location>
        <begin position="1303"/>
        <end position="1357"/>
    </location>
</feature>
<keyword evidence="3" id="KW-1185">Reference proteome</keyword>
<feature type="region of interest" description="Disordered" evidence="1">
    <location>
        <begin position="888"/>
        <end position="921"/>
    </location>
</feature>
<feature type="compositionally biased region" description="Polar residues" evidence="1">
    <location>
        <begin position="708"/>
        <end position="720"/>
    </location>
</feature>
<feature type="compositionally biased region" description="Polar residues" evidence="1">
    <location>
        <begin position="1343"/>
        <end position="1357"/>
    </location>
</feature>
<feature type="region of interest" description="Disordered" evidence="1">
    <location>
        <begin position="527"/>
        <end position="561"/>
    </location>
</feature>
<accession>A0ABX9AJG5</accession>
<name>A0ABX9AJG5_9ENTR</name>
<feature type="compositionally biased region" description="Polar residues" evidence="1">
    <location>
        <begin position="1313"/>
        <end position="1325"/>
    </location>
</feature>
<feature type="compositionally biased region" description="Polar residues" evidence="1">
    <location>
        <begin position="800"/>
        <end position="810"/>
    </location>
</feature>
<feature type="region of interest" description="Disordered" evidence="1">
    <location>
        <begin position="982"/>
        <end position="1011"/>
    </location>
</feature>
<feature type="region of interest" description="Disordered" evidence="1">
    <location>
        <begin position="800"/>
        <end position="831"/>
    </location>
</feature>
<feature type="region of interest" description="Disordered" evidence="1">
    <location>
        <begin position="1244"/>
        <end position="1283"/>
    </location>
</feature>
<feature type="region of interest" description="Disordered" evidence="1">
    <location>
        <begin position="352"/>
        <end position="381"/>
    </location>
</feature>
<feature type="region of interest" description="Disordered" evidence="1">
    <location>
        <begin position="708"/>
        <end position="741"/>
    </location>
</feature>
<feature type="compositionally biased region" description="Polar residues" evidence="1">
    <location>
        <begin position="527"/>
        <end position="540"/>
    </location>
</feature>
<proteinExistence type="predicted"/>
<feature type="compositionally biased region" description="Polar residues" evidence="1">
    <location>
        <begin position="888"/>
        <end position="900"/>
    </location>
</feature>
<dbReference type="Proteomes" id="UP000825886">
    <property type="component" value="Chromosome"/>
</dbReference>
<gene>
    <name evidence="2" type="ORF">K6K13_16220</name>
</gene>
<feature type="region of interest" description="Disordered" evidence="1">
    <location>
        <begin position="1131"/>
        <end position="1154"/>
    </location>
</feature>
<feature type="compositionally biased region" description="Polar residues" evidence="1">
    <location>
        <begin position="1070"/>
        <end position="1080"/>
    </location>
</feature>
<dbReference type="EMBL" id="CP081864">
    <property type="protein sequence ID" value="QZN94799.1"/>
    <property type="molecule type" value="Genomic_DNA"/>
</dbReference>
<evidence type="ECO:0000256" key="1">
    <source>
        <dbReference type="SAM" id="MobiDB-lite"/>
    </source>
</evidence>
<feature type="region of interest" description="Disordered" evidence="1">
    <location>
        <begin position="442"/>
        <end position="471"/>
    </location>
</feature>
<evidence type="ECO:0000313" key="3">
    <source>
        <dbReference type="Proteomes" id="UP000825886"/>
    </source>
</evidence>
<feature type="region of interest" description="Disordered" evidence="1">
    <location>
        <begin position="622"/>
        <end position="651"/>
    </location>
</feature>
<organism evidence="2 3">
    <name type="scientific">Symbiopectobacterium purcellii</name>
    <dbReference type="NCBI Taxonomy" id="2871826"/>
    <lineage>
        <taxon>Bacteria</taxon>
        <taxon>Pseudomonadati</taxon>
        <taxon>Pseudomonadota</taxon>
        <taxon>Gammaproteobacteria</taxon>
        <taxon>Enterobacterales</taxon>
        <taxon>Enterobacteriaceae</taxon>
    </lineage>
</organism>